<gene>
    <name evidence="1" type="ORF">FHS27_005080</name>
</gene>
<dbReference type="AlphaFoldDB" id="A0A7W5H744"/>
<dbReference type="Proteomes" id="UP000536179">
    <property type="component" value="Unassembled WGS sequence"/>
</dbReference>
<sequence length="49" mass="5281">MDEANIAQVIQAFRARGGTLTGINTQCQRSILSGAEEAENFLADSPFHT</sequence>
<keyword evidence="2" id="KW-1185">Reference proteome</keyword>
<evidence type="ECO:0000313" key="1">
    <source>
        <dbReference type="EMBL" id="MBB3209242.1"/>
    </source>
</evidence>
<evidence type="ECO:0000313" key="2">
    <source>
        <dbReference type="Proteomes" id="UP000536179"/>
    </source>
</evidence>
<accession>A0A7W5H744</accession>
<dbReference type="EMBL" id="JACHXU010000021">
    <property type="protein sequence ID" value="MBB3209242.1"/>
    <property type="molecule type" value="Genomic_DNA"/>
</dbReference>
<comment type="caution">
    <text evidence="1">The sequence shown here is derived from an EMBL/GenBank/DDBJ whole genome shotgun (WGS) entry which is preliminary data.</text>
</comment>
<name>A0A7W5H744_9BACT</name>
<protein>
    <submittedName>
        <fullName evidence="1">Uncharacterized protein</fullName>
    </submittedName>
</protein>
<proteinExistence type="predicted"/>
<reference evidence="1 2" key="1">
    <citation type="submission" date="2020-08" db="EMBL/GenBank/DDBJ databases">
        <title>Genomic Encyclopedia of Type Strains, Phase III (KMG-III): the genomes of soil and plant-associated and newly described type strains.</title>
        <authorList>
            <person name="Whitman W."/>
        </authorList>
    </citation>
    <scope>NUCLEOTIDE SEQUENCE [LARGE SCALE GENOMIC DNA]</scope>
    <source>
        <strain evidence="1 2">CECT 8075</strain>
    </source>
</reference>
<organism evidence="1 2">
    <name type="scientific">Aporhodopirellula rubra</name>
    <dbReference type="NCBI Taxonomy" id="980271"/>
    <lineage>
        <taxon>Bacteria</taxon>
        <taxon>Pseudomonadati</taxon>
        <taxon>Planctomycetota</taxon>
        <taxon>Planctomycetia</taxon>
        <taxon>Pirellulales</taxon>
        <taxon>Pirellulaceae</taxon>
        <taxon>Aporhodopirellula</taxon>
    </lineage>
</organism>